<dbReference type="AlphaFoldDB" id="A0A397H635"/>
<dbReference type="OrthoDB" id="4187154at2759"/>
<protein>
    <submittedName>
        <fullName evidence="1">Uncharacterized protein</fullName>
    </submittedName>
</protein>
<dbReference type="Proteomes" id="UP000215305">
    <property type="component" value="Unassembled WGS sequence"/>
</dbReference>
<evidence type="ECO:0000313" key="1">
    <source>
        <dbReference type="EMBL" id="RHZ57164.1"/>
    </source>
</evidence>
<dbReference type="RefSeq" id="XP_026614922.1">
    <property type="nucleotide sequence ID" value="XM_026756948.1"/>
</dbReference>
<comment type="caution">
    <text evidence="1">The sequence shown here is derived from an EMBL/GenBank/DDBJ whole genome shotgun (WGS) entry which is preliminary data.</text>
</comment>
<proteinExistence type="predicted"/>
<dbReference type="EMBL" id="NKHU02000082">
    <property type="protein sequence ID" value="RHZ57164.1"/>
    <property type="molecule type" value="Genomic_DNA"/>
</dbReference>
<gene>
    <name evidence="1" type="ORF">CDV56_103329</name>
</gene>
<accession>A0A397H635</accession>
<sequence length="454" mass="51098">MHVVATARARFPESVPPLFSHIGDILRKSKKLRPLFRNAQFNDPQTFLWIAEKNWTAVNRQNFPSTNVSATQRQKCFPIAPNLPMPIPPETLIVSPEQWSTVKSLQGFPKLPLTQTDCVNDECMDGSTLMFLEELEDMKDDYRPEEDRDSQIHHELDQLLRKGLRSLIVERRGRSDTGTQGSGDRGFQPLSRIVPSVFSLGYREAMNQRSHLIPSIAKSLASILKTTRNPTLQSRINDLQALHNPRTEVSSQATGSTDFRSAIQTSLWKIAQRQLYDSRASRKLSASDALATFTDDYRGAEDDLLSEVGMDDFHDDLNSGKHEIYDSDCYLGNDSDDPGFQQEDETNSVLSFDGNYSNNSTDMLGHDDTELDQILPDQVILDHTQNRTAISVLDLSEQLSCQLSMSDGEMLASDCFEDELTSPQILPYSPSVSGTREASDEDCDLMLCDHIWIL</sequence>
<dbReference type="STRING" id="41047.A0A397H635"/>
<name>A0A397H635_ASPTH</name>
<dbReference type="GeneID" id="38125303"/>
<organism evidence="1 2">
    <name type="scientific">Aspergillus thermomutatus</name>
    <name type="common">Neosartorya pseudofischeri</name>
    <dbReference type="NCBI Taxonomy" id="41047"/>
    <lineage>
        <taxon>Eukaryota</taxon>
        <taxon>Fungi</taxon>
        <taxon>Dikarya</taxon>
        <taxon>Ascomycota</taxon>
        <taxon>Pezizomycotina</taxon>
        <taxon>Eurotiomycetes</taxon>
        <taxon>Eurotiomycetidae</taxon>
        <taxon>Eurotiales</taxon>
        <taxon>Aspergillaceae</taxon>
        <taxon>Aspergillus</taxon>
        <taxon>Aspergillus subgen. Fumigati</taxon>
    </lineage>
</organism>
<evidence type="ECO:0000313" key="2">
    <source>
        <dbReference type="Proteomes" id="UP000215305"/>
    </source>
</evidence>
<dbReference type="VEuPathDB" id="FungiDB:CDV56_103329"/>
<reference evidence="1" key="1">
    <citation type="submission" date="2018-08" db="EMBL/GenBank/DDBJ databases">
        <title>Draft genome sequence of azole-resistant Aspergillus thermomutatus (Neosartorya pseudofischeri) strain HMR AF 39, isolated from a human nasal aspirate.</title>
        <authorList>
            <person name="Parent-Michaud M."/>
            <person name="Dufresne P.J."/>
            <person name="Fournier E."/>
            <person name="Martineau C."/>
            <person name="Moreira S."/>
            <person name="Perkins V."/>
            <person name="De Repentigny L."/>
            <person name="Dufresne S.F."/>
        </authorList>
    </citation>
    <scope>NUCLEOTIDE SEQUENCE [LARGE SCALE GENOMIC DNA]</scope>
    <source>
        <strain evidence="1">HMR AF 39</strain>
    </source>
</reference>
<keyword evidence="2" id="KW-1185">Reference proteome</keyword>